<keyword evidence="4" id="KW-1185">Reference proteome</keyword>
<keyword evidence="2" id="KW-0472">Membrane</keyword>
<accession>A0A4P6JWG1</accession>
<feature type="region of interest" description="Disordered" evidence="1">
    <location>
        <begin position="1"/>
        <end position="116"/>
    </location>
</feature>
<gene>
    <name evidence="3" type="ORF">EPA93_30265</name>
</gene>
<keyword evidence="2" id="KW-0812">Transmembrane</keyword>
<sequence>MMAKDNQSEQKQGASVSKATNNGEISTSSTARKARESAKNNKTRVGGTAVPGAKSTAPKPVTQTNNPNQQQAESYNRMMRRRMQRLGTGPYSENQQVQKMQEKRKKRKERKEQVMLEKRQEARKAVPAARLALGNKVVYFVVGTAAILILVIVLFLILRHPF</sequence>
<organism evidence="3 4">
    <name type="scientific">Ktedonosporobacter rubrisoli</name>
    <dbReference type="NCBI Taxonomy" id="2509675"/>
    <lineage>
        <taxon>Bacteria</taxon>
        <taxon>Bacillati</taxon>
        <taxon>Chloroflexota</taxon>
        <taxon>Ktedonobacteria</taxon>
        <taxon>Ktedonobacterales</taxon>
        <taxon>Ktedonosporobacteraceae</taxon>
        <taxon>Ktedonosporobacter</taxon>
    </lineage>
</organism>
<evidence type="ECO:0000313" key="3">
    <source>
        <dbReference type="EMBL" id="QBD80038.1"/>
    </source>
</evidence>
<dbReference type="KEGG" id="kbs:EPA93_30265"/>
<dbReference type="RefSeq" id="WP_129891104.1">
    <property type="nucleotide sequence ID" value="NZ_CP035758.1"/>
</dbReference>
<reference evidence="3 4" key="1">
    <citation type="submission" date="2019-01" db="EMBL/GenBank/DDBJ databases">
        <title>Ktedonosporobacter rubrisoli SCAWS-G2.</title>
        <authorList>
            <person name="Huang Y."/>
            <person name="Yan B."/>
        </authorList>
    </citation>
    <scope>NUCLEOTIDE SEQUENCE [LARGE SCALE GENOMIC DNA]</scope>
    <source>
        <strain evidence="3 4">SCAWS-G2</strain>
    </source>
</reference>
<keyword evidence="2" id="KW-1133">Transmembrane helix</keyword>
<name>A0A4P6JWG1_KTERU</name>
<evidence type="ECO:0000256" key="2">
    <source>
        <dbReference type="SAM" id="Phobius"/>
    </source>
</evidence>
<feature type="compositionally biased region" description="Polar residues" evidence="1">
    <location>
        <begin position="9"/>
        <end position="31"/>
    </location>
</feature>
<dbReference type="Proteomes" id="UP000290365">
    <property type="component" value="Chromosome"/>
</dbReference>
<feature type="transmembrane region" description="Helical" evidence="2">
    <location>
        <begin position="137"/>
        <end position="158"/>
    </location>
</feature>
<dbReference type="EMBL" id="CP035758">
    <property type="protein sequence ID" value="QBD80038.1"/>
    <property type="molecule type" value="Genomic_DNA"/>
</dbReference>
<evidence type="ECO:0000313" key="4">
    <source>
        <dbReference type="Proteomes" id="UP000290365"/>
    </source>
</evidence>
<proteinExistence type="predicted"/>
<dbReference type="AlphaFoldDB" id="A0A4P6JWG1"/>
<protein>
    <submittedName>
        <fullName evidence="3">Uncharacterized protein</fullName>
    </submittedName>
</protein>
<evidence type="ECO:0000256" key="1">
    <source>
        <dbReference type="SAM" id="MobiDB-lite"/>
    </source>
</evidence>
<dbReference type="OrthoDB" id="161755at2"/>
<feature type="compositionally biased region" description="Low complexity" evidence="1">
    <location>
        <begin position="62"/>
        <end position="71"/>
    </location>
</feature>